<dbReference type="RefSeq" id="WP_236998333.1">
    <property type="nucleotide sequence ID" value="NZ_JAKKOR010000008.1"/>
</dbReference>
<dbReference type="Proteomes" id="UP001200110">
    <property type="component" value="Unassembled WGS sequence"/>
</dbReference>
<comment type="caution">
    <text evidence="1">The sequence shown here is derived from an EMBL/GenBank/DDBJ whole genome shotgun (WGS) entry which is preliminary data.</text>
</comment>
<reference evidence="1 2" key="1">
    <citation type="submission" date="2022-01" db="EMBL/GenBank/DDBJ databases">
        <authorList>
            <person name="Huang Y."/>
        </authorList>
    </citation>
    <scope>NUCLEOTIDE SEQUENCE [LARGE SCALE GENOMIC DNA]</scope>
    <source>
        <strain evidence="1 2">HY366</strain>
    </source>
</reference>
<dbReference type="InterPro" id="IPR046611">
    <property type="entry name" value="DUF6670"/>
</dbReference>
<sequence length="355" mass="38668">MHHIASSAIRRVLKSALAVADSASKATGAPFNAPEILVPNLDSRRFGWTHYGLMIPDLPEPHRFLSVMSLIGATGSLAFDNDHALPCSPRRTAAVVAGTAASHPGHFGTYEFGADFSASADGSEVRFGDDLALTGGYPEYRLEGSFGGVEVDLTITCSDTVTWFFRTPVYKHLSLFGEYRGTLTTGPDSVDVSGLCSFEYGACPSPYLLTGRPLPSRLKAPLDYFVYHIVNLDDDNQVLLSQYSIGGVPLCTTAFHRNRSGTSQSFPNVSFEVTETRADPEPTPYGKPMPVPARTRFRVWDEAGNLWLDLRTVMDTPLTYGLGSGFVSGFAHESHWRGAPISGRGYLEYIDRRNG</sequence>
<evidence type="ECO:0000313" key="2">
    <source>
        <dbReference type="Proteomes" id="UP001200110"/>
    </source>
</evidence>
<proteinExistence type="predicted"/>
<dbReference type="Pfam" id="PF20375">
    <property type="entry name" value="DUF6670"/>
    <property type="match status" value="1"/>
</dbReference>
<name>A0ABS9IU55_9ACTN</name>
<keyword evidence="2" id="KW-1185">Reference proteome</keyword>
<protein>
    <recommendedName>
        <fullName evidence="3">AttH domain-containing protein</fullName>
    </recommendedName>
</protein>
<evidence type="ECO:0008006" key="3">
    <source>
        <dbReference type="Google" id="ProtNLM"/>
    </source>
</evidence>
<dbReference type="EMBL" id="JAKKOR010000008">
    <property type="protein sequence ID" value="MCF8589094.1"/>
    <property type="molecule type" value="Genomic_DNA"/>
</dbReference>
<gene>
    <name evidence="1" type="ORF">L5G33_11550</name>
</gene>
<evidence type="ECO:0000313" key="1">
    <source>
        <dbReference type="EMBL" id="MCF8589094.1"/>
    </source>
</evidence>
<accession>A0ABS9IU55</accession>
<organism evidence="1 2">
    <name type="scientific">Gordonia liuliyuniae</name>
    <dbReference type="NCBI Taxonomy" id="2911517"/>
    <lineage>
        <taxon>Bacteria</taxon>
        <taxon>Bacillati</taxon>
        <taxon>Actinomycetota</taxon>
        <taxon>Actinomycetes</taxon>
        <taxon>Mycobacteriales</taxon>
        <taxon>Gordoniaceae</taxon>
        <taxon>Gordonia</taxon>
    </lineage>
</organism>
<dbReference type="SUPFAM" id="SSF159245">
    <property type="entry name" value="AttH-like"/>
    <property type="match status" value="1"/>
</dbReference>